<dbReference type="InterPro" id="IPR008984">
    <property type="entry name" value="SMAD_FHA_dom_sf"/>
</dbReference>
<evidence type="ECO:0000256" key="1">
    <source>
        <dbReference type="ARBA" id="ARBA00023242"/>
    </source>
</evidence>
<dbReference type="Gene3D" id="2.60.200.20">
    <property type="match status" value="1"/>
</dbReference>
<comment type="caution">
    <text evidence="4">The sequence shown here is derived from an EMBL/GenBank/DDBJ whole genome shotgun (WGS) entry which is preliminary data.</text>
</comment>
<feature type="domain" description="FHA" evidence="3">
    <location>
        <begin position="24"/>
        <end position="78"/>
    </location>
</feature>
<dbReference type="InterPro" id="IPR000253">
    <property type="entry name" value="FHA_dom"/>
</dbReference>
<proteinExistence type="predicted"/>
<dbReference type="STRING" id="448386.A0A2V3IR96"/>
<evidence type="ECO:0000256" key="2">
    <source>
        <dbReference type="SAM" id="MobiDB-lite"/>
    </source>
</evidence>
<dbReference type="GO" id="GO:0043565">
    <property type="term" value="F:sequence-specific DNA binding"/>
    <property type="evidence" value="ECO:0007669"/>
    <property type="project" value="TreeGrafter"/>
</dbReference>
<dbReference type="EMBL" id="NBIV01000085">
    <property type="protein sequence ID" value="PXF44619.1"/>
    <property type="molecule type" value="Genomic_DNA"/>
</dbReference>
<evidence type="ECO:0000313" key="5">
    <source>
        <dbReference type="Proteomes" id="UP000247409"/>
    </source>
</evidence>
<dbReference type="AlphaFoldDB" id="A0A2V3IR96"/>
<dbReference type="InterPro" id="IPR045178">
    <property type="entry name" value="Fhl1/FHA1"/>
</dbReference>
<dbReference type="PANTHER" id="PTHR21712:SF29">
    <property type="entry name" value="PRE-RRNA-PROCESSING PROTEIN FHL1"/>
    <property type="match status" value="1"/>
</dbReference>
<dbReference type="GO" id="GO:0005634">
    <property type="term" value="C:nucleus"/>
    <property type="evidence" value="ECO:0007669"/>
    <property type="project" value="UniProtKB-ARBA"/>
</dbReference>
<keyword evidence="1" id="KW-0539">Nucleus</keyword>
<protein>
    <submittedName>
        <fullName evidence="4">Fork head transcription factor 1</fullName>
    </submittedName>
</protein>
<dbReference type="GO" id="GO:0060962">
    <property type="term" value="P:regulation of ribosomal protein gene transcription by RNA polymerase II"/>
    <property type="evidence" value="ECO:0007669"/>
    <property type="project" value="InterPro"/>
</dbReference>
<dbReference type="OrthoDB" id="691130at2759"/>
<dbReference type="Pfam" id="PF00498">
    <property type="entry name" value="FHA"/>
    <property type="match status" value="1"/>
</dbReference>
<gene>
    <name evidence="4" type="ORF">BWQ96_05614</name>
</gene>
<feature type="region of interest" description="Disordered" evidence="2">
    <location>
        <begin position="224"/>
        <end position="246"/>
    </location>
</feature>
<dbReference type="PROSITE" id="PS50006">
    <property type="entry name" value="FHA_DOMAIN"/>
    <property type="match status" value="1"/>
</dbReference>
<dbReference type="CDD" id="cd22701">
    <property type="entry name" value="FHA_FKH1-like"/>
    <property type="match status" value="1"/>
</dbReference>
<sequence length="246" mass="27896">MSEIRAYAKLVGRDWQYYMTKPMIVLGRGGKDIECDVTLSNNTVVSRQHFTIRFVPELQAFEVKTLSKNGIIVNGEFLHKLSPPVILRSQADILYGKNDDMCFSFLIPSGGRPTLKKKSSQHNSQVPLLQWIGEALLGGTPLNGKQIRDRIESIHPNQLRKLGTEHIISSSIRHVLTQNNHIFFVYDWNAVGTKTSHRGDASAYTNGNNDACFSIYERQKSRFFQRSTTQADKEQRKSTNQSTQPP</sequence>
<evidence type="ECO:0000313" key="4">
    <source>
        <dbReference type="EMBL" id="PXF44619.1"/>
    </source>
</evidence>
<dbReference type="Proteomes" id="UP000247409">
    <property type="component" value="Unassembled WGS sequence"/>
</dbReference>
<organism evidence="4 5">
    <name type="scientific">Gracilariopsis chorda</name>
    <dbReference type="NCBI Taxonomy" id="448386"/>
    <lineage>
        <taxon>Eukaryota</taxon>
        <taxon>Rhodophyta</taxon>
        <taxon>Florideophyceae</taxon>
        <taxon>Rhodymeniophycidae</taxon>
        <taxon>Gracilariales</taxon>
        <taxon>Gracilariaceae</taxon>
        <taxon>Gracilariopsis</taxon>
    </lineage>
</organism>
<dbReference type="SUPFAM" id="SSF49879">
    <property type="entry name" value="SMAD/FHA domain"/>
    <property type="match status" value="1"/>
</dbReference>
<dbReference type="PANTHER" id="PTHR21712">
    <property type="entry name" value="PRE-RRNA-PROCESSING PROTEIN FHL1"/>
    <property type="match status" value="1"/>
</dbReference>
<accession>A0A2V3IR96</accession>
<dbReference type="SMART" id="SM00240">
    <property type="entry name" value="FHA"/>
    <property type="match status" value="1"/>
</dbReference>
<reference evidence="4 5" key="1">
    <citation type="journal article" date="2018" name="Mol. Biol. Evol.">
        <title>Analysis of the draft genome of the red seaweed Gracilariopsis chorda provides insights into genome size evolution in Rhodophyta.</title>
        <authorList>
            <person name="Lee J."/>
            <person name="Yang E.C."/>
            <person name="Graf L."/>
            <person name="Yang J.H."/>
            <person name="Qiu H."/>
            <person name="Zel Zion U."/>
            <person name="Chan C.X."/>
            <person name="Stephens T.G."/>
            <person name="Weber A.P.M."/>
            <person name="Boo G.H."/>
            <person name="Boo S.M."/>
            <person name="Kim K.M."/>
            <person name="Shin Y."/>
            <person name="Jung M."/>
            <person name="Lee S.J."/>
            <person name="Yim H.S."/>
            <person name="Lee J.H."/>
            <person name="Bhattacharya D."/>
            <person name="Yoon H.S."/>
        </authorList>
    </citation>
    <scope>NUCLEOTIDE SEQUENCE [LARGE SCALE GENOMIC DNA]</scope>
    <source>
        <strain evidence="4 5">SKKU-2015</strain>
        <tissue evidence="4">Whole body</tissue>
    </source>
</reference>
<evidence type="ECO:0000259" key="3">
    <source>
        <dbReference type="PROSITE" id="PS50006"/>
    </source>
</evidence>
<name>A0A2V3IR96_9FLOR</name>
<keyword evidence="5" id="KW-1185">Reference proteome</keyword>